<dbReference type="Proteomes" id="UP001056120">
    <property type="component" value="Linkage Group LG16"/>
</dbReference>
<evidence type="ECO:0000313" key="2">
    <source>
        <dbReference type="Proteomes" id="UP001056120"/>
    </source>
</evidence>
<dbReference type="EMBL" id="CM042033">
    <property type="protein sequence ID" value="KAI3774696.1"/>
    <property type="molecule type" value="Genomic_DNA"/>
</dbReference>
<evidence type="ECO:0000313" key="1">
    <source>
        <dbReference type="EMBL" id="KAI3774696.1"/>
    </source>
</evidence>
<sequence>MNIGGLQSEGEKVWDRTSMGKSIRYFKESSMQPLLKSCKDSIHVAKRMARAGTDGTMEASYNPKIQQSKNSLGW</sequence>
<keyword evidence="2" id="KW-1185">Reference proteome</keyword>
<organism evidence="1 2">
    <name type="scientific">Smallanthus sonchifolius</name>
    <dbReference type="NCBI Taxonomy" id="185202"/>
    <lineage>
        <taxon>Eukaryota</taxon>
        <taxon>Viridiplantae</taxon>
        <taxon>Streptophyta</taxon>
        <taxon>Embryophyta</taxon>
        <taxon>Tracheophyta</taxon>
        <taxon>Spermatophyta</taxon>
        <taxon>Magnoliopsida</taxon>
        <taxon>eudicotyledons</taxon>
        <taxon>Gunneridae</taxon>
        <taxon>Pentapetalae</taxon>
        <taxon>asterids</taxon>
        <taxon>campanulids</taxon>
        <taxon>Asterales</taxon>
        <taxon>Asteraceae</taxon>
        <taxon>Asteroideae</taxon>
        <taxon>Heliantheae alliance</taxon>
        <taxon>Millerieae</taxon>
        <taxon>Smallanthus</taxon>
    </lineage>
</organism>
<protein>
    <submittedName>
        <fullName evidence="1">Uncharacterized protein</fullName>
    </submittedName>
</protein>
<reference evidence="1 2" key="2">
    <citation type="journal article" date="2022" name="Mol. Ecol. Resour.">
        <title>The genomes of chicory, endive, great burdock and yacon provide insights into Asteraceae paleo-polyploidization history and plant inulin production.</title>
        <authorList>
            <person name="Fan W."/>
            <person name="Wang S."/>
            <person name="Wang H."/>
            <person name="Wang A."/>
            <person name="Jiang F."/>
            <person name="Liu H."/>
            <person name="Zhao H."/>
            <person name="Xu D."/>
            <person name="Zhang Y."/>
        </authorList>
    </citation>
    <scope>NUCLEOTIDE SEQUENCE [LARGE SCALE GENOMIC DNA]</scope>
    <source>
        <strain evidence="2">cv. Yunnan</strain>
        <tissue evidence="1">Leaves</tissue>
    </source>
</reference>
<gene>
    <name evidence="1" type="ORF">L1987_49256</name>
</gene>
<name>A0ACB9FUQ6_9ASTR</name>
<reference evidence="2" key="1">
    <citation type="journal article" date="2022" name="Mol. Ecol. Resour.">
        <title>The genomes of chicory, endive, great burdock and yacon provide insights into Asteraceae palaeo-polyploidization history and plant inulin production.</title>
        <authorList>
            <person name="Fan W."/>
            <person name="Wang S."/>
            <person name="Wang H."/>
            <person name="Wang A."/>
            <person name="Jiang F."/>
            <person name="Liu H."/>
            <person name="Zhao H."/>
            <person name="Xu D."/>
            <person name="Zhang Y."/>
        </authorList>
    </citation>
    <scope>NUCLEOTIDE SEQUENCE [LARGE SCALE GENOMIC DNA]</scope>
    <source>
        <strain evidence="2">cv. Yunnan</strain>
    </source>
</reference>
<comment type="caution">
    <text evidence="1">The sequence shown here is derived from an EMBL/GenBank/DDBJ whole genome shotgun (WGS) entry which is preliminary data.</text>
</comment>
<accession>A0ACB9FUQ6</accession>
<proteinExistence type="predicted"/>